<name>A0A8J4H6M0_9PROT</name>
<evidence type="ECO:0000313" key="2">
    <source>
        <dbReference type="EMBL" id="HGC41750.1"/>
    </source>
</evidence>
<keyword evidence="1" id="KW-0472">Membrane</keyword>
<organism evidence="2">
    <name type="scientific">Acidicaldus sp</name>
    <dbReference type="NCBI Taxonomy" id="1872105"/>
    <lineage>
        <taxon>Bacteria</taxon>
        <taxon>Pseudomonadati</taxon>
        <taxon>Pseudomonadota</taxon>
        <taxon>Alphaproteobacteria</taxon>
        <taxon>Acetobacterales</taxon>
        <taxon>Acetobacteraceae</taxon>
        <taxon>Acidicaldus</taxon>
    </lineage>
</organism>
<reference evidence="2" key="1">
    <citation type="journal article" date="2020" name="mSystems">
        <title>Genome- and Community-Level Interaction Insights into Carbon Utilization and Element Cycling Functions of Hydrothermarchaeota in Hydrothermal Sediment.</title>
        <authorList>
            <person name="Zhou Z."/>
            <person name="Liu Y."/>
            <person name="Xu W."/>
            <person name="Pan J."/>
            <person name="Luo Z.H."/>
            <person name="Li M."/>
        </authorList>
    </citation>
    <scope>NUCLEOTIDE SEQUENCE</scope>
    <source>
        <strain evidence="2">SpSt-997</strain>
    </source>
</reference>
<sequence length="90" mass="10192">MSDEPDIESPKAVDEKINLRINHNKCPFCGTDDWYIMSQNIRSKNIVGMVLATNWVGVAAYTLFCQKCGYVRQHVKSIVDGEVSPTEEKK</sequence>
<dbReference type="EMBL" id="DTQM01000014">
    <property type="protein sequence ID" value="HGC41750.1"/>
    <property type="molecule type" value="Genomic_DNA"/>
</dbReference>
<protein>
    <submittedName>
        <fullName evidence="2">Uncharacterized protein</fullName>
    </submittedName>
</protein>
<accession>A0A8J4H6M0</accession>
<keyword evidence="1" id="KW-1133">Transmembrane helix</keyword>
<feature type="transmembrane region" description="Helical" evidence="1">
    <location>
        <begin position="46"/>
        <end position="64"/>
    </location>
</feature>
<evidence type="ECO:0000256" key="1">
    <source>
        <dbReference type="SAM" id="Phobius"/>
    </source>
</evidence>
<keyword evidence="1" id="KW-0812">Transmembrane</keyword>
<gene>
    <name evidence="2" type="ORF">ENY07_00765</name>
</gene>
<dbReference type="AlphaFoldDB" id="A0A8J4H6M0"/>
<comment type="caution">
    <text evidence="2">The sequence shown here is derived from an EMBL/GenBank/DDBJ whole genome shotgun (WGS) entry which is preliminary data.</text>
</comment>
<proteinExistence type="predicted"/>